<dbReference type="Pfam" id="PF00083">
    <property type="entry name" value="Sugar_tr"/>
    <property type="match status" value="1"/>
</dbReference>
<protein>
    <recommendedName>
        <fullName evidence="8">Major facilitator superfamily (MFS) profile domain-containing protein</fullName>
    </recommendedName>
</protein>
<keyword evidence="4 5" id="KW-0472">Membrane</keyword>
<sequence>MALFYFIGGCCSSLLVERAGRRPLLLWMTLINMVTLCLFVLCAELQAILPAINAAVGPVSWFLPAELVPQRYRSLNQSLSYAVNTIAAAIFTFSVMPLYGIIGSYAFLVLYIGPSIFCILYQYWYLPETANREIYDIVAELRGSCKEKFSNTVNTRENGSVSSEI</sequence>
<feature type="transmembrane region" description="Helical" evidence="5">
    <location>
        <begin position="79"/>
        <end position="99"/>
    </location>
</feature>
<feature type="transmembrane region" description="Helical" evidence="5">
    <location>
        <begin position="105"/>
        <end position="126"/>
    </location>
</feature>
<feature type="non-terminal residue" evidence="6">
    <location>
        <position position="165"/>
    </location>
</feature>
<keyword evidence="3 5" id="KW-1133">Transmembrane helix</keyword>
<organism evidence="6 7">
    <name type="scientific">Mesorhabditis spiculigera</name>
    <dbReference type="NCBI Taxonomy" id="96644"/>
    <lineage>
        <taxon>Eukaryota</taxon>
        <taxon>Metazoa</taxon>
        <taxon>Ecdysozoa</taxon>
        <taxon>Nematoda</taxon>
        <taxon>Chromadorea</taxon>
        <taxon>Rhabditida</taxon>
        <taxon>Rhabditina</taxon>
        <taxon>Rhabditomorpha</taxon>
        <taxon>Rhabditoidea</taxon>
        <taxon>Rhabditidae</taxon>
        <taxon>Mesorhabditinae</taxon>
        <taxon>Mesorhabditis</taxon>
    </lineage>
</organism>
<feature type="transmembrane region" description="Helical" evidence="5">
    <location>
        <begin position="24"/>
        <end position="41"/>
    </location>
</feature>
<dbReference type="AlphaFoldDB" id="A0AA36CRH2"/>
<keyword evidence="2 5" id="KW-0812">Transmembrane</keyword>
<evidence type="ECO:0000256" key="2">
    <source>
        <dbReference type="ARBA" id="ARBA00022692"/>
    </source>
</evidence>
<dbReference type="InterPro" id="IPR005828">
    <property type="entry name" value="MFS_sugar_transport-like"/>
</dbReference>
<evidence type="ECO:0000256" key="1">
    <source>
        <dbReference type="ARBA" id="ARBA00004141"/>
    </source>
</evidence>
<dbReference type="Gene3D" id="1.20.1250.20">
    <property type="entry name" value="MFS general substrate transporter like domains"/>
    <property type="match status" value="1"/>
</dbReference>
<evidence type="ECO:0000313" key="7">
    <source>
        <dbReference type="Proteomes" id="UP001177023"/>
    </source>
</evidence>
<dbReference type="SUPFAM" id="SSF103473">
    <property type="entry name" value="MFS general substrate transporter"/>
    <property type="match status" value="1"/>
</dbReference>
<dbReference type="PANTHER" id="PTHR23503:SF29">
    <property type="entry name" value="MAJOR FACILITATOR SUPERFAMILY (MFS) PROFILE DOMAIN-CONTAINING PROTEIN"/>
    <property type="match status" value="1"/>
</dbReference>
<dbReference type="EMBL" id="CATQJA010002625">
    <property type="protein sequence ID" value="CAJ0573955.1"/>
    <property type="molecule type" value="Genomic_DNA"/>
</dbReference>
<accession>A0AA36CRH2</accession>
<comment type="caution">
    <text evidence="6">The sequence shown here is derived from an EMBL/GenBank/DDBJ whole genome shotgun (WGS) entry which is preliminary data.</text>
</comment>
<dbReference type="InterPro" id="IPR036259">
    <property type="entry name" value="MFS_trans_sf"/>
</dbReference>
<name>A0AA36CRH2_9BILA</name>
<dbReference type="InterPro" id="IPR005829">
    <property type="entry name" value="Sugar_transporter_CS"/>
</dbReference>
<dbReference type="PANTHER" id="PTHR23503">
    <property type="entry name" value="SOLUTE CARRIER FAMILY 2"/>
    <property type="match status" value="1"/>
</dbReference>
<dbReference type="PROSITE" id="PS00216">
    <property type="entry name" value="SUGAR_TRANSPORT_1"/>
    <property type="match status" value="1"/>
</dbReference>
<evidence type="ECO:0000313" key="6">
    <source>
        <dbReference type="EMBL" id="CAJ0573955.1"/>
    </source>
</evidence>
<evidence type="ECO:0000256" key="4">
    <source>
        <dbReference type="ARBA" id="ARBA00023136"/>
    </source>
</evidence>
<dbReference type="GO" id="GO:0016020">
    <property type="term" value="C:membrane"/>
    <property type="evidence" value="ECO:0007669"/>
    <property type="project" value="UniProtKB-SubCell"/>
</dbReference>
<evidence type="ECO:0008006" key="8">
    <source>
        <dbReference type="Google" id="ProtNLM"/>
    </source>
</evidence>
<dbReference type="InterPro" id="IPR045263">
    <property type="entry name" value="GLUT"/>
</dbReference>
<proteinExistence type="predicted"/>
<comment type="subcellular location">
    <subcellularLocation>
        <location evidence="1">Membrane</location>
        <topology evidence="1">Multi-pass membrane protein</topology>
    </subcellularLocation>
</comment>
<gene>
    <name evidence="6" type="ORF">MSPICULIGERA_LOCUS12299</name>
</gene>
<evidence type="ECO:0000256" key="3">
    <source>
        <dbReference type="ARBA" id="ARBA00022989"/>
    </source>
</evidence>
<evidence type="ECO:0000256" key="5">
    <source>
        <dbReference type="SAM" id="Phobius"/>
    </source>
</evidence>
<keyword evidence="7" id="KW-1185">Reference proteome</keyword>
<dbReference type="Proteomes" id="UP001177023">
    <property type="component" value="Unassembled WGS sequence"/>
</dbReference>
<dbReference type="GO" id="GO:0015149">
    <property type="term" value="F:hexose transmembrane transporter activity"/>
    <property type="evidence" value="ECO:0007669"/>
    <property type="project" value="TreeGrafter"/>
</dbReference>
<reference evidence="6" key="1">
    <citation type="submission" date="2023-06" db="EMBL/GenBank/DDBJ databases">
        <authorList>
            <person name="Delattre M."/>
        </authorList>
    </citation>
    <scope>NUCLEOTIDE SEQUENCE</scope>
    <source>
        <strain evidence="6">AF72</strain>
    </source>
</reference>